<protein>
    <recommendedName>
        <fullName evidence="3">Type 4 fimbrial biogenesis protein PilX N-terminal domain-containing protein</fullName>
    </recommendedName>
</protein>
<evidence type="ECO:0008006" key="3">
    <source>
        <dbReference type="Google" id="ProtNLM"/>
    </source>
</evidence>
<comment type="caution">
    <text evidence="1">The sequence shown here is derived from an EMBL/GenBank/DDBJ whole genome shotgun (WGS) entry which is preliminary data.</text>
</comment>
<sequence>MIMTLVFVLIFVLIATGLLNLVSYQQRLGAQQQALMTAFELAEAGTNYYRWHLAHDVEDYADGTGAVGCNPCGPYVHEYTDPSGGVIGSFSLMVTPPEPGSTIVKVRATGWAADRPETKRQVAVSIGQPSLAAYTTVVNSNLSYGSTAETYGPVHSNGGVKFDGVAHNIVTSALEQYWYGGAWRDGVWTSQPDEGAVFLAGTSFPVPAVDFAGFTQDLNTMESAASSDGVLLNPSGYAGYHVQFQTGTTFRYRIVATKTADCNGQPTGGIQSYAGDWLNLPIPDNGLIFVKDDVWVDGTIDQSRTTVVAAREPLDTGTANIYLNTDLLYTSKAGADVIGLIAQNNVIIGLYSEDDLELDAIIIAKNGRRYRPDYGSIFQCGATVVRDAFTLYGSTISNLTPYMSSGSSGYSIRDYIYDPNTLYAPPPFFPTTGEYDVILWEEVLAGESS</sequence>
<organism evidence="1 2">
    <name type="scientific">Candidatus Buchananbacteria bacterium RIFCSPHIGHO2_02_FULL_56_16</name>
    <dbReference type="NCBI Taxonomy" id="1797542"/>
    <lineage>
        <taxon>Bacteria</taxon>
        <taxon>Candidatus Buchananiibacteriota</taxon>
    </lineage>
</organism>
<proteinExistence type="predicted"/>
<evidence type="ECO:0000313" key="2">
    <source>
        <dbReference type="Proteomes" id="UP000177310"/>
    </source>
</evidence>
<dbReference type="STRING" id="1797542.A3J59_01135"/>
<reference evidence="1 2" key="1">
    <citation type="journal article" date="2016" name="Nat. Commun.">
        <title>Thousands of microbial genomes shed light on interconnected biogeochemical processes in an aquifer system.</title>
        <authorList>
            <person name="Anantharaman K."/>
            <person name="Brown C.T."/>
            <person name="Hug L.A."/>
            <person name="Sharon I."/>
            <person name="Castelle C.J."/>
            <person name="Probst A.J."/>
            <person name="Thomas B.C."/>
            <person name="Singh A."/>
            <person name="Wilkins M.J."/>
            <person name="Karaoz U."/>
            <person name="Brodie E.L."/>
            <person name="Williams K.H."/>
            <person name="Hubbard S.S."/>
            <person name="Banfield J.F."/>
        </authorList>
    </citation>
    <scope>NUCLEOTIDE SEQUENCE [LARGE SCALE GENOMIC DNA]</scope>
</reference>
<dbReference type="Proteomes" id="UP000177310">
    <property type="component" value="Unassembled WGS sequence"/>
</dbReference>
<gene>
    <name evidence="1" type="ORF">A3J59_01135</name>
</gene>
<accession>A0A1G1YDQ2</accession>
<dbReference type="EMBL" id="MHIL01000031">
    <property type="protein sequence ID" value="OGY50354.1"/>
    <property type="molecule type" value="Genomic_DNA"/>
</dbReference>
<evidence type="ECO:0000313" key="1">
    <source>
        <dbReference type="EMBL" id="OGY50354.1"/>
    </source>
</evidence>
<dbReference type="AlphaFoldDB" id="A0A1G1YDQ2"/>
<name>A0A1G1YDQ2_9BACT</name>